<dbReference type="GO" id="GO:0003723">
    <property type="term" value="F:RNA binding"/>
    <property type="evidence" value="ECO:0007669"/>
    <property type="project" value="TreeGrafter"/>
</dbReference>
<dbReference type="Pfam" id="PF00271">
    <property type="entry name" value="Helicase_C"/>
    <property type="match status" value="1"/>
</dbReference>
<evidence type="ECO:0000256" key="2">
    <source>
        <dbReference type="ARBA" id="ARBA00012552"/>
    </source>
</evidence>
<dbReference type="InterPro" id="IPR001650">
    <property type="entry name" value="Helicase_C-like"/>
</dbReference>
<keyword evidence="6" id="KW-0067">ATP-binding</keyword>
<dbReference type="InterPro" id="IPR007502">
    <property type="entry name" value="Helicase-assoc_dom"/>
</dbReference>
<dbReference type="InterPro" id="IPR011545">
    <property type="entry name" value="DEAD/DEAH_box_helicase_dom"/>
</dbReference>
<evidence type="ECO:0000256" key="4">
    <source>
        <dbReference type="ARBA" id="ARBA00022801"/>
    </source>
</evidence>
<dbReference type="InterPro" id="IPR002464">
    <property type="entry name" value="DNA/RNA_helicase_DEAH_CS"/>
</dbReference>
<evidence type="ECO:0000256" key="1">
    <source>
        <dbReference type="ARBA" id="ARBA00008792"/>
    </source>
</evidence>
<dbReference type="PROSITE" id="PS00690">
    <property type="entry name" value="DEAH_ATP_HELICASE"/>
    <property type="match status" value="1"/>
</dbReference>
<dbReference type="Gene3D" id="3.40.50.300">
    <property type="entry name" value="P-loop containing nucleotide triphosphate hydrolases"/>
    <property type="match status" value="2"/>
</dbReference>
<comment type="similarity">
    <text evidence="1">Belongs to the DEAD box helicase family. DEAH subfamily.</text>
</comment>
<comment type="catalytic activity">
    <reaction evidence="7">
        <text>ATP + H2O = ADP + phosphate + H(+)</text>
        <dbReference type="Rhea" id="RHEA:13065"/>
        <dbReference type="ChEBI" id="CHEBI:15377"/>
        <dbReference type="ChEBI" id="CHEBI:15378"/>
        <dbReference type="ChEBI" id="CHEBI:30616"/>
        <dbReference type="ChEBI" id="CHEBI:43474"/>
        <dbReference type="ChEBI" id="CHEBI:456216"/>
        <dbReference type="EC" id="3.6.4.13"/>
    </reaction>
</comment>
<keyword evidence="4" id="KW-0378">Hydrolase</keyword>
<dbReference type="PROSITE" id="PS51192">
    <property type="entry name" value="HELICASE_ATP_BIND_1"/>
    <property type="match status" value="1"/>
</dbReference>
<dbReference type="CDD" id="cd17982">
    <property type="entry name" value="DEXHc_DHX37"/>
    <property type="match status" value="1"/>
</dbReference>
<dbReference type="GO" id="GO:0003724">
    <property type="term" value="F:RNA helicase activity"/>
    <property type="evidence" value="ECO:0007669"/>
    <property type="project" value="UniProtKB-EC"/>
</dbReference>
<evidence type="ECO:0000256" key="3">
    <source>
        <dbReference type="ARBA" id="ARBA00022741"/>
    </source>
</evidence>
<dbReference type="SMART" id="SM00847">
    <property type="entry name" value="HA2"/>
    <property type="match status" value="1"/>
</dbReference>
<dbReference type="GO" id="GO:0005524">
    <property type="term" value="F:ATP binding"/>
    <property type="evidence" value="ECO:0007669"/>
    <property type="project" value="UniProtKB-KW"/>
</dbReference>
<accession>A0A1I8E8W0</accession>
<dbReference type="WBParaSite" id="maker-PairedContig_1052-snap-gene-3.38-mRNA-1">
    <property type="protein sequence ID" value="maker-PairedContig_1052-snap-gene-3.38-mRNA-1"/>
    <property type="gene ID" value="maker-PairedContig_1052-snap-gene-3.38"/>
</dbReference>
<dbReference type="Pfam" id="PF00270">
    <property type="entry name" value="DEAD"/>
    <property type="match status" value="1"/>
</dbReference>
<dbReference type="Pfam" id="PF23362">
    <property type="entry name" value="DHX37_C"/>
    <property type="match status" value="1"/>
</dbReference>
<keyword evidence="5" id="KW-0347">Helicase</keyword>
<organism evidence="10">
    <name type="scientific">Wuchereria bancrofti</name>
    <dbReference type="NCBI Taxonomy" id="6293"/>
    <lineage>
        <taxon>Eukaryota</taxon>
        <taxon>Metazoa</taxon>
        <taxon>Ecdysozoa</taxon>
        <taxon>Nematoda</taxon>
        <taxon>Chromadorea</taxon>
        <taxon>Rhabditida</taxon>
        <taxon>Spirurina</taxon>
        <taxon>Spiruromorpha</taxon>
        <taxon>Filarioidea</taxon>
        <taxon>Onchocercidae</taxon>
        <taxon>Wuchereria</taxon>
    </lineage>
</organism>
<dbReference type="PANTHER" id="PTHR18934:SF99">
    <property type="entry name" value="ATP-DEPENDENT RNA HELICASE DHX37-RELATED"/>
    <property type="match status" value="1"/>
</dbReference>
<dbReference type="InterPro" id="IPR014001">
    <property type="entry name" value="Helicase_ATP-bd"/>
</dbReference>
<dbReference type="PANTHER" id="PTHR18934">
    <property type="entry name" value="ATP-DEPENDENT RNA HELICASE"/>
    <property type="match status" value="1"/>
</dbReference>
<dbReference type="STRING" id="6293.A0A1I8E8W0"/>
<dbReference type="SMART" id="SM00490">
    <property type="entry name" value="HELICc"/>
    <property type="match status" value="1"/>
</dbReference>
<evidence type="ECO:0000259" key="8">
    <source>
        <dbReference type="PROSITE" id="PS51192"/>
    </source>
</evidence>
<name>A0A1I8E8W0_WUCBA</name>
<dbReference type="GO" id="GO:0016787">
    <property type="term" value="F:hydrolase activity"/>
    <property type="evidence" value="ECO:0007669"/>
    <property type="project" value="UniProtKB-KW"/>
</dbReference>
<dbReference type="GO" id="GO:0000462">
    <property type="term" value="P:maturation of SSU-rRNA from tricistronic rRNA transcript (SSU-rRNA, 5.8S rRNA, LSU-rRNA)"/>
    <property type="evidence" value="ECO:0007669"/>
    <property type="project" value="TreeGrafter"/>
</dbReference>
<evidence type="ECO:0000259" key="9">
    <source>
        <dbReference type="PROSITE" id="PS51194"/>
    </source>
</evidence>
<dbReference type="PROSITE" id="PS51194">
    <property type="entry name" value="HELICASE_CTER"/>
    <property type="match status" value="1"/>
</dbReference>
<dbReference type="FunFam" id="3.40.50.300:FF:000637">
    <property type="entry name" value="ATP-dependent RNA helicase DHX37/DHR1"/>
    <property type="match status" value="1"/>
</dbReference>
<proteinExistence type="inferred from homology"/>
<feature type="domain" description="Helicase ATP-binding" evidence="8">
    <location>
        <begin position="320"/>
        <end position="486"/>
    </location>
</feature>
<dbReference type="Pfam" id="PF07717">
    <property type="entry name" value="OB_NTP_bind"/>
    <property type="match status" value="1"/>
</dbReference>
<sequence length="1190" mass="135056">MFVSVANRLSSSPISLALMSLSADVIPYLVVDIVARMKKIAQIAAENGYAGLRQMEMSSADYNNPVDTTNALILPVKTKKKKVKKTSDKVTNRKKTEARKRRLEEAEAKISKTKRKKLIKVMERKKKKESKESLLESLMQYQLSTGIMSKLAAEVHPRKSEKPEEDFVAKKLSSLAGRKCNPLPELKKQPVQENYYETGSESEDDVSLMEKVTTVNAESSIFTTCDKDTVEKQVVNSGDRKQESLANRNTEENKMKIKDNEEPSTSELDVANLPVKIFVRNKMSVLEDARESSFVPVHRNENVEAQRSKLPIYAEEQIIMEAINDNCATIICGETGSGKTTQLPQFLYEAGYTRDGKLIGITEPRRVAAISMAARVAHEMNLPNAVSYQIKYEGNRSAETSILFMTDGVLMKEMQKDVMLSAYSVIIIDEAHERSMYSDVLIGLLTRIAPYRSRAGSPLKLIIMSATLRLDDFKNKRLFPVSLPPVLSIDARQYPVSVHFEKRTPENYLVAAFHKICRIHEKKGPGTILVFLSGKLEVMALLKWLVERYAIRQKSCEKKKRRDGRKKLKQNQLELEKTVSSKLKKTEKSADEDLAEDRFADADNLDCGDSDSEINEVILHPEVSRLPSSSVPPLFCLPLYSLLPSKKQQRIFEPVPDGHRMCVIATNVAETSLTIPAVRYVVDSGREKRRHYDPVTGVSQFLVSWISQASADQRAGRAGRVQPGEVYRLYSSMVYSDFEKFSPPEILTKPVDQLVLHLKSMNIVKVANFPFPTLPDEDSLEEAEKRLIRLGALQVTVKNNVKEARISFLGKTLSIFPLAPSFAKILVMANQHSLLTHACCLVAALSVREPLIPLYSLRGGSVEETQALMLEALKQRRSWCPPGQARNFGDLTVILRAILNAEALEGSEEECHRLGVRHKALIEIRKLRQQLAKIINSKCPQDKVFTVNLAMKSPNDKEMLMLRQIVTASLTDNIARRVDPMATESVPKGAYQSQKLKDYIYIDPSSILFKDEPDWVLYQEIVERKDKKYMQNVICVEENWLPRLANTYCHFTPVKGAEPRYDPATDTVLIFMDGTFSDMHWSLGRVEQPLPVDINLYRYFAQFFLDGSICPPLAAYTDKLLLSPSTMTKPWAKLQMRTEKLLNALIEYEVISRTRLLEVWKNRSEYLLDEYLEWLPQFLHEKVQMNWPPN</sequence>
<reference evidence="10" key="1">
    <citation type="submission" date="2016-11" db="UniProtKB">
        <authorList>
            <consortium name="WormBaseParasite"/>
        </authorList>
    </citation>
    <scope>IDENTIFICATION</scope>
    <source>
        <strain evidence="10">pt0022</strain>
    </source>
</reference>
<dbReference type="InterPro" id="IPR011709">
    <property type="entry name" value="DEAD-box_helicase_OB_fold"/>
</dbReference>
<dbReference type="SUPFAM" id="SSF52540">
    <property type="entry name" value="P-loop containing nucleoside triphosphate hydrolases"/>
    <property type="match status" value="1"/>
</dbReference>
<feature type="domain" description="Helicase C-terminal" evidence="9">
    <location>
        <begin position="567"/>
        <end position="762"/>
    </location>
</feature>
<evidence type="ECO:0000256" key="5">
    <source>
        <dbReference type="ARBA" id="ARBA00022806"/>
    </source>
</evidence>
<dbReference type="AlphaFoldDB" id="A0A1I8E8W0"/>
<dbReference type="Gene3D" id="1.20.120.1080">
    <property type="match status" value="1"/>
</dbReference>
<evidence type="ECO:0000313" key="10">
    <source>
        <dbReference type="WBParaSite" id="maker-PairedContig_1052-snap-gene-3.38-mRNA-1"/>
    </source>
</evidence>
<dbReference type="InterPro" id="IPR056371">
    <property type="entry name" value="DHX37-like_C"/>
</dbReference>
<evidence type="ECO:0000256" key="7">
    <source>
        <dbReference type="ARBA" id="ARBA00047984"/>
    </source>
</evidence>
<keyword evidence="3" id="KW-0547">Nucleotide-binding</keyword>
<dbReference type="GO" id="GO:0005730">
    <property type="term" value="C:nucleolus"/>
    <property type="evidence" value="ECO:0007669"/>
    <property type="project" value="TreeGrafter"/>
</dbReference>
<evidence type="ECO:0000256" key="6">
    <source>
        <dbReference type="ARBA" id="ARBA00022840"/>
    </source>
</evidence>
<dbReference type="CDD" id="cd18791">
    <property type="entry name" value="SF2_C_RHA"/>
    <property type="match status" value="1"/>
</dbReference>
<dbReference type="InterPro" id="IPR027417">
    <property type="entry name" value="P-loop_NTPase"/>
</dbReference>
<dbReference type="Pfam" id="PF21010">
    <property type="entry name" value="HA2_C"/>
    <property type="match status" value="1"/>
</dbReference>
<dbReference type="SMART" id="SM00487">
    <property type="entry name" value="DEXDc"/>
    <property type="match status" value="1"/>
</dbReference>
<protein>
    <recommendedName>
        <fullName evidence="2">RNA helicase</fullName>
        <ecNumber evidence="2">3.6.4.13</ecNumber>
    </recommendedName>
</protein>
<dbReference type="EC" id="3.6.4.13" evidence="2"/>